<dbReference type="InterPro" id="IPR027417">
    <property type="entry name" value="P-loop_NTPase"/>
</dbReference>
<keyword evidence="3" id="KW-0808">Transferase</keyword>
<feature type="signal peptide" evidence="7">
    <location>
        <begin position="1"/>
        <end position="17"/>
    </location>
</feature>
<keyword evidence="9" id="KW-1185">Reference proteome</keyword>
<comment type="caution">
    <text evidence="8">The sequence shown here is derived from an EMBL/GenBank/DDBJ whole genome shotgun (WGS) entry which is preliminary data.</text>
</comment>
<evidence type="ECO:0000256" key="2">
    <source>
        <dbReference type="ARBA" id="ARBA00012955"/>
    </source>
</evidence>
<accession>A0ABD1TME7</accession>
<keyword evidence="7" id="KW-0732">Signal</keyword>
<evidence type="ECO:0000256" key="5">
    <source>
        <dbReference type="ARBA" id="ARBA00022777"/>
    </source>
</evidence>
<dbReference type="AlphaFoldDB" id="A0ABD1TME7"/>
<evidence type="ECO:0000256" key="6">
    <source>
        <dbReference type="ARBA" id="ARBA00031517"/>
    </source>
</evidence>
<dbReference type="Proteomes" id="UP001604277">
    <property type="component" value="Unassembled WGS sequence"/>
</dbReference>
<reference evidence="9" key="1">
    <citation type="submission" date="2024-07" db="EMBL/GenBank/DDBJ databases">
        <title>Two chromosome-level genome assemblies of Korean endemic species Abeliophyllum distichum and Forsythia ovata (Oleaceae).</title>
        <authorList>
            <person name="Jang H."/>
        </authorList>
    </citation>
    <scope>NUCLEOTIDE SEQUENCE [LARGE SCALE GENOMIC DNA]</scope>
</reference>
<dbReference type="GO" id="GO:0004017">
    <property type="term" value="F:AMP kinase activity"/>
    <property type="evidence" value="ECO:0007669"/>
    <property type="project" value="UniProtKB-EC"/>
</dbReference>
<organism evidence="8 9">
    <name type="scientific">Forsythia ovata</name>
    <dbReference type="NCBI Taxonomy" id="205694"/>
    <lineage>
        <taxon>Eukaryota</taxon>
        <taxon>Viridiplantae</taxon>
        <taxon>Streptophyta</taxon>
        <taxon>Embryophyta</taxon>
        <taxon>Tracheophyta</taxon>
        <taxon>Spermatophyta</taxon>
        <taxon>Magnoliopsida</taxon>
        <taxon>eudicotyledons</taxon>
        <taxon>Gunneridae</taxon>
        <taxon>Pentapetalae</taxon>
        <taxon>asterids</taxon>
        <taxon>lamiids</taxon>
        <taxon>Lamiales</taxon>
        <taxon>Oleaceae</taxon>
        <taxon>Forsythieae</taxon>
        <taxon>Forsythia</taxon>
    </lineage>
</organism>
<dbReference type="PANTHER" id="PTHR23359">
    <property type="entry name" value="NUCLEOTIDE KINASE"/>
    <property type="match status" value="1"/>
</dbReference>
<gene>
    <name evidence="8" type="ORF">Fot_27881</name>
</gene>
<evidence type="ECO:0000256" key="3">
    <source>
        <dbReference type="ARBA" id="ARBA00022679"/>
    </source>
</evidence>
<evidence type="ECO:0000256" key="7">
    <source>
        <dbReference type="SAM" id="SignalP"/>
    </source>
</evidence>
<comment type="similarity">
    <text evidence="1">Belongs to the adenylate kinase family.</text>
</comment>
<dbReference type="GO" id="GO:0000166">
    <property type="term" value="F:nucleotide binding"/>
    <property type="evidence" value="ECO:0007669"/>
    <property type="project" value="UniProtKB-KW"/>
</dbReference>
<feature type="chain" id="PRO_5044881933" description="adenylate kinase" evidence="7">
    <location>
        <begin position="18"/>
        <end position="174"/>
    </location>
</feature>
<sequence length="174" mass="19178">MAILDQIYIWLAHMCSATMVVELTRQPATIGCRASSATMVVEQLGNHAPSSLTYNVSLQEKVHEVQVLQSQLDHLGIGKRLLPSDPSLKHFNNGGINSECPSNCSFLWHHKVFCGVQSIIDKLASLMNYEYDFVHIAAGDLLRAEVAAGTENGRRAKECMEKGQLVPDEIVVMV</sequence>
<dbReference type="InterPro" id="IPR000850">
    <property type="entry name" value="Adenylat/UMP-CMP_kin"/>
</dbReference>
<dbReference type="Pfam" id="PF00406">
    <property type="entry name" value="ADK"/>
    <property type="match status" value="1"/>
</dbReference>
<evidence type="ECO:0000256" key="1">
    <source>
        <dbReference type="ARBA" id="ARBA00007220"/>
    </source>
</evidence>
<dbReference type="EC" id="2.7.4.3" evidence="2"/>
<keyword evidence="5" id="KW-0418">Kinase</keyword>
<keyword evidence="4" id="KW-0547">Nucleotide-binding</keyword>
<evidence type="ECO:0000256" key="4">
    <source>
        <dbReference type="ARBA" id="ARBA00022741"/>
    </source>
</evidence>
<name>A0ABD1TME7_9LAMI</name>
<protein>
    <recommendedName>
        <fullName evidence="2">adenylate kinase</fullName>
        <ecNumber evidence="2">2.7.4.3</ecNumber>
    </recommendedName>
    <alternativeName>
        <fullName evidence="6">ATP:AMP phosphotransferase</fullName>
    </alternativeName>
</protein>
<evidence type="ECO:0000313" key="8">
    <source>
        <dbReference type="EMBL" id="KAL2513910.1"/>
    </source>
</evidence>
<evidence type="ECO:0000313" key="9">
    <source>
        <dbReference type="Proteomes" id="UP001604277"/>
    </source>
</evidence>
<proteinExistence type="inferred from homology"/>
<dbReference type="Gene3D" id="3.40.50.300">
    <property type="entry name" value="P-loop containing nucleotide triphosphate hydrolases"/>
    <property type="match status" value="1"/>
</dbReference>
<dbReference type="EMBL" id="JBFOLJ010000008">
    <property type="protein sequence ID" value="KAL2513910.1"/>
    <property type="molecule type" value="Genomic_DNA"/>
</dbReference>